<name>V6TC16_GIAIN</name>
<evidence type="ECO:0000313" key="2">
    <source>
        <dbReference type="Proteomes" id="UP000018320"/>
    </source>
</evidence>
<dbReference type="VEuPathDB" id="GiardiaDB:QR46_3239"/>
<reference evidence="2" key="1">
    <citation type="submission" date="2012-02" db="EMBL/GenBank/DDBJ databases">
        <title>Genome sequencing of Giardia lamblia Genotypes A2 and B isolates (DH and GS) and comparative analysis with the genomes of Genotypes A1 and E (WB and Pig).</title>
        <authorList>
            <person name="Adam R."/>
            <person name="Dahlstrom E."/>
            <person name="Martens C."/>
            <person name="Bruno D."/>
            <person name="Barbian K."/>
            <person name="Porcella S.F."/>
            <person name="Nash T."/>
        </authorList>
    </citation>
    <scope>NUCLEOTIDE SEQUENCE</scope>
    <source>
        <strain evidence="2">DH</strain>
    </source>
</reference>
<proteinExistence type="predicted"/>
<protein>
    <submittedName>
        <fullName evidence="1">Uncharacterized protein</fullName>
    </submittedName>
</protein>
<comment type="caution">
    <text evidence="1">The sequence shown here is derived from an EMBL/GenBank/DDBJ whole genome shotgun (WGS) entry which is preliminary data.</text>
</comment>
<reference evidence="1 2" key="2">
    <citation type="journal article" date="2013" name="Genome Biol. Evol.">
        <title>Genome sequencing of Giardia lamblia genotypes A2 and B isolates (DH and GS) and comparative analysis with the genomes of genotypes A1 and E (WB and Pig).</title>
        <authorList>
            <person name="Adam R.D."/>
            <person name="Dahlstrom E.W."/>
            <person name="Martens C.A."/>
            <person name="Bruno D.P."/>
            <person name="Barbian K.D."/>
            <person name="Ricklefs S.M."/>
            <person name="Hernandez M.M."/>
            <person name="Narla N.P."/>
            <person name="Patel R.B."/>
            <person name="Porcella S.F."/>
            <person name="Nash T.E."/>
        </authorList>
    </citation>
    <scope>NUCLEOTIDE SEQUENCE [LARGE SCALE GENOMIC DNA]</scope>
    <source>
        <strain evidence="1 2">DH</strain>
    </source>
</reference>
<dbReference type="EMBL" id="AHGT01000047">
    <property type="protein sequence ID" value="ESU36448.1"/>
    <property type="molecule type" value="Genomic_DNA"/>
</dbReference>
<dbReference type="VEuPathDB" id="GiardiaDB:DHA2_151955"/>
<dbReference type="VEuPathDB" id="GiardiaDB:GL50581_1881"/>
<dbReference type="VEuPathDB" id="GiardiaDB:GL50803_0013056"/>
<dbReference type="Proteomes" id="UP000018320">
    <property type="component" value="Unassembled WGS sequence"/>
</dbReference>
<evidence type="ECO:0000313" key="1">
    <source>
        <dbReference type="EMBL" id="ESU36448.1"/>
    </source>
</evidence>
<organism evidence="1 2">
    <name type="scientific">Giardia intestinalis</name>
    <name type="common">Giardia lamblia</name>
    <dbReference type="NCBI Taxonomy" id="5741"/>
    <lineage>
        <taxon>Eukaryota</taxon>
        <taxon>Metamonada</taxon>
        <taxon>Diplomonadida</taxon>
        <taxon>Hexamitidae</taxon>
        <taxon>Giardiinae</taxon>
        <taxon>Giardia</taxon>
    </lineage>
</organism>
<dbReference type="AlphaFoldDB" id="V6TC16"/>
<sequence length="232" mass="26221">MSSEDRLDMPLSHGHEPSLLTWSSLLRSLPDSVRQRVQQNRDAEELKITFFDRIDIFLDIVLRNGYLQSSELQHMVKASEDATTRSLPSVDTLIESLCRRYDSVTQHLIRHLWTQRDINDQLEARLNAKCYAYREIVRTMGAITGGSNGKGLLYRINKRLSALKQELISLHSSREAFVNATRQSPLLQHISRFEATCADARIHLEALFEKVEALAQTSLSTVVVSSAVDAAG</sequence>
<accession>V6TC16</accession>
<gene>
    <name evidence="1" type="ORF">DHA2_151955</name>
</gene>